<feature type="chain" id="PRO_5035882850" description="Potassium channel domain-containing protein" evidence="11">
    <location>
        <begin position="17"/>
        <end position="516"/>
    </location>
</feature>
<keyword evidence="11" id="KW-0732">Signal</keyword>
<feature type="transmembrane region" description="Helical" evidence="10">
    <location>
        <begin position="268"/>
        <end position="288"/>
    </location>
</feature>
<keyword evidence="6 10" id="KW-0472">Membrane</keyword>
<keyword evidence="7 8" id="KW-0407">Ion channel</keyword>
<keyword evidence="2 8" id="KW-0813">Transport</keyword>
<evidence type="ECO:0000256" key="4">
    <source>
        <dbReference type="ARBA" id="ARBA00022989"/>
    </source>
</evidence>
<feature type="signal peptide" evidence="11">
    <location>
        <begin position="1"/>
        <end position="16"/>
    </location>
</feature>
<evidence type="ECO:0000256" key="9">
    <source>
        <dbReference type="SAM" id="MobiDB-lite"/>
    </source>
</evidence>
<evidence type="ECO:0000256" key="11">
    <source>
        <dbReference type="SAM" id="SignalP"/>
    </source>
</evidence>
<comment type="caution">
    <text evidence="13">The sequence shown here is derived from an EMBL/GenBank/DDBJ whole genome shotgun (WGS) entry which is preliminary data.</text>
</comment>
<gene>
    <name evidence="13" type="ORF">CBOVIS_LOCUS1655</name>
</gene>
<feature type="region of interest" description="Disordered" evidence="9">
    <location>
        <begin position="496"/>
        <end position="516"/>
    </location>
</feature>
<keyword evidence="5 8" id="KW-0406">Ion transport</keyword>
<evidence type="ECO:0000259" key="12">
    <source>
        <dbReference type="Pfam" id="PF07885"/>
    </source>
</evidence>
<dbReference type="Proteomes" id="UP000494206">
    <property type="component" value="Unassembled WGS sequence"/>
</dbReference>
<feature type="transmembrane region" description="Helical" evidence="10">
    <location>
        <begin position="331"/>
        <end position="350"/>
    </location>
</feature>
<name>A0A8S1E9S9_9PELO</name>
<evidence type="ECO:0000313" key="14">
    <source>
        <dbReference type="Proteomes" id="UP000494206"/>
    </source>
</evidence>
<comment type="similarity">
    <text evidence="8">Belongs to the two pore domain potassium channel (TC 1.A.1.8) family.</text>
</comment>
<accession>A0A8S1E9S9</accession>
<dbReference type="PRINTS" id="PR01333">
    <property type="entry name" value="2POREKCHANEL"/>
</dbReference>
<dbReference type="PANTHER" id="PTHR11003:SF106">
    <property type="entry name" value="POTASSIUM CHANNEL DOMAIN-CONTAINING PROTEIN"/>
    <property type="match status" value="1"/>
</dbReference>
<feature type="transmembrane region" description="Helical" evidence="10">
    <location>
        <begin position="143"/>
        <end position="163"/>
    </location>
</feature>
<feature type="transmembrane region" description="Helical" evidence="10">
    <location>
        <begin position="388"/>
        <end position="409"/>
    </location>
</feature>
<protein>
    <recommendedName>
        <fullName evidence="12">Potassium channel domain-containing protein</fullName>
    </recommendedName>
</protein>
<dbReference type="GO" id="GO:0005886">
    <property type="term" value="C:plasma membrane"/>
    <property type="evidence" value="ECO:0007669"/>
    <property type="project" value="TreeGrafter"/>
</dbReference>
<dbReference type="InterPro" id="IPR003280">
    <property type="entry name" value="2pore_dom_K_chnl"/>
</dbReference>
<dbReference type="GO" id="GO:0015271">
    <property type="term" value="F:outward rectifier potassium channel activity"/>
    <property type="evidence" value="ECO:0007669"/>
    <property type="project" value="TreeGrafter"/>
</dbReference>
<feature type="domain" description="Potassium channel" evidence="12">
    <location>
        <begin position="335"/>
        <end position="408"/>
    </location>
</feature>
<evidence type="ECO:0000256" key="6">
    <source>
        <dbReference type="ARBA" id="ARBA00023136"/>
    </source>
</evidence>
<evidence type="ECO:0000256" key="7">
    <source>
        <dbReference type="ARBA" id="ARBA00023303"/>
    </source>
</evidence>
<evidence type="ECO:0000256" key="10">
    <source>
        <dbReference type="SAM" id="Phobius"/>
    </source>
</evidence>
<keyword evidence="14" id="KW-1185">Reference proteome</keyword>
<dbReference type="FunFam" id="1.10.287.70:FF:000151">
    <property type="entry name" value="TWiK family of potassium channels"/>
    <property type="match status" value="1"/>
</dbReference>
<evidence type="ECO:0000256" key="5">
    <source>
        <dbReference type="ARBA" id="ARBA00023065"/>
    </source>
</evidence>
<keyword evidence="3 8" id="KW-0812">Transmembrane</keyword>
<dbReference type="Pfam" id="PF07885">
    <property type="entry name" value="Ion_trans_2"/>
    <property type="match status" value="2"/>
</dbReference>
<feature type="transmembrane region" description="Helical" evidence="10">
    <location>
        <begin position="429"/>
        <end position="448"/>
    </location>
</feature>
<dbReference type="EMBL" id="CADEPM010000001">
    <property type="protein sequence ID" value="CAB3398376.1"/>
    <property type="molecule type" value="Genomic_DNA"/>
</dbReference>
<dbReference type="OrthoDB" id="297496at2759"/>
<feature type="domain" description="Potassium channel" evidence="12">
    <location>
        <begin position="229"/>
        <end position="295"/>
    </location>
</feature>
<sequence>MRFFFVLSALFLLVSATSLREKRQCGCSAQPTCSCQQSTPQHIRFKIERSREDAIHERNHHTVAGTMVELCSIIDIVAGGHHEMFHRLPIHVRRRLQNKNDAESTITSIQGALSNPGTPTIRRFDRSLYWLVMNRNKFGFRRIVLSLLVLLYTLFGATVFYFIEGNYEKEILKVHAKDLDVLLDELADVLSETVNNPNKSVTLEGMKDFIKQAYITLQKKEDQYKWSTYYKLDDLENHLKWNFGSALFFSMNVYTTTGYGTISADTVAGKVFTIVYAFCFVPVTLVILRDLGQMFLVNFTKLYAHALTFGRKLRGKIDVDDDEMIQLPIKYCMFILTIYLLFCTTLVYIYDGTSGPNWNEGLSYFTAFYFSFISLSTIGLGDVMPNNVPYAPVISILFFIGMAVTKVVNRSTYIAVENGIFGWVHDHKTRYVNIIIIIIITVCDFDFLKELVAENNFTIRSIATFMRSNADIYGGGFGRVTMRRGDLLHHHHHLTMPSGGGVRRMPNIPSASELSI</sequence>
<evidence type="ECO:0000256" key="1">
    <source>
        <dbReference type="ARBA" id="ARBA00004141"/>
    </source>
</evidence>
<dbReference type="Gene3D" id="1.10.287.70">
    <property type="match status" value="1"/>
</dbReference>
<dbReference type="GO" id="GO:0030322">
    <property type="term" value="P:stabilization of membrane potential"/>
    <property type="evidence" value="ECO:0007669"/>
    <property type="project" value="TreeGrafter"/>
</dbReference>
<evidence type="ECO:0000313" key="13">
    <source>
        <dbReference type="EMBL" id="CAB3398376.1"/>
    </source>
</evidence>
<evidence type="ECO:0000256" key="8">
    <source>
        <dbReference type="RuleBase" id="RU003857"/>
    </source>
</evidence>
<dbReference type="GO" id="GO:0022841">
    <property type="term" value="F:potassium ion leak channel activity"/>
    <property type="evidence" value="ECO:0007669"/>
    <property type="project" value="TreeGrafter"/>
</dbReference>
<organism evidence="13 14">
    <name type="scientific">Caenorhabditis bovis</name>
    <dbReference type="NCBI Taxonomy" id="2654633"/>
    <lineage>
        <taxon>Eukaryota</taxon>
        <taxon>Metazoa</taxon>
        <taxon>Ecdysozoa</taxon>
        <taxon>Nematoda</taxon>
        <taxon>Chromadorea</taxon>
        <taxon>Rhabditida</taxon>
        <taxon>Rhabditina</taxon>
        <taxon>Rhabditomorpha</taxon>
        <taxon>Rhabditoidea</taxon>
        <taxon>Rhabditidae</taxon>
        <taxon>Peloderinae</taxon>
        <taxon>Caenorhabditis</taxon>
    </lineage>
</organism>
<feature type="transmembrane region" description="Helical" evidence="10">
    <location>
        <begin position="362"/>
        <end position="381"/>
    </location>
</feature>
<dbReference type="SUPFAM" id="SSF81324">
    <property type="entry name" value="Voltage-gated potassium channels"/>
    <property type="match status" value="2"/>
</dbReference>
<comment type="subcellular location">
    <subcellularLocation>
        <location evidence="1">Membrane</location>
        <topology evidence="1">Multi-pass membrane protein</topology>
    </subcellularLocation>
</comment>
<evidence type="ECO:0000256" key="2">
    <source>
        <dbReference type="ARBA" id="ARBA00022448"/>
    </source>
</evidence>
<dbReference type="PANTHER" id="PTHR11003">
    <property type="entry name" value="POTASSIUM CHANNEL, SUBFAMILY K"/>
    <property type="match status" value="1"/>
</dbReference>
<evidence type="ECO:0000256" key="3">
    <source>
        <dbReference type="ARBA" id="ARBA00022692"/>
    </source>
</evidence>
<proteinExistence type="inferred from homology"/>
<dbReference type="InterPro" id="IPR013099">
    <property type="entry name" value="K_chnl_dom"/>
</dbReference>
<reference evidence="13 14" key="1">
    <citation type="submission" date="2020-04" db="EMBL/GenBank/DDBJ databases">
        <authorList>
            <person name="Laetsch R D."/>
            <person name="Stevens L."/>
            <person name="Kumar S."/>
            <person name="Blaxter L. M."/>
        </authorList>
    </citation>
    <scope>NUCLEOTIDE SEQUENCE [LARGE SCALE GENOMIC DNA]</scope>
</reference>
<keyword evidence="4 10" id="KW-1133">Transmembrane helix</keyword>
<dbReference type="AlphaFoldDB" id="A0A8S1E9S9"/>